<dbReference type="RefSeq" id="XP_005779282.1">
    <property type="nucleotide sequence ID" value="XM_005779225.1"/>
</dbReference>
<keyword evidence="2" id="KW-1185">Reference proteome</keyword>
<protein>
    <submittedName>
        <fullName evidence="1">Uncharacterized protein</fullName>
    </submittedName>
</protein>
<dbReference type="PaxDb" id="2903-EOD26853"/>
<dbReference type="GeneID" id="17272396"/>
<dbReference type="KEGG" id="ehx:EMIHUDRAFT_366853"/>
<name>A0A0D3JTL8_EMIH1</name>
<evidence type="ECO:0000313" key="1">
    <source>
        <dbReference type="EnsemblProtists" id="EOD26853"/>
    </source>
</evidence>
<reference evidence="2" key="1">
    <citation type="journal article" date="2013" name="Nature">
        <title>Pan genome of the phytoplankton Emiliania underpins its global distribution.</title>
        <authorList>
            <person name="Read B.A."/>
            <person name="Kegel J."/>
            <person name="Klute M.J."/>
            <person name="Kuo A."/>
            <person name="Lefebvre S.C."/>
            <person name="Maumus F."/>
            <person name="Mayer C."/>
            <person name="Miller J."/>
            <person name="Monier A."/>
            <person name="Salamov A."/>
            <person name="Young J."/>
            <person name="Aguilar M."/>
            <person name="Claverie J.M."/>
            <person name="Frickenhaus S."/>
            <person name="Gonzalez K."/>
            <person name="Herman E.K."/>
            <person name="Lin Y.C."/>
            <person name="Napier J."/>
            <person name="Ogata H."/>
            <person name="Sarno A.F."/>
            <person name="Shmutz J."/>
            <person name="Schroeder D."/>
            <person name="de Vargas C."/>
            <person name="Verret F."/>
            <person name="von Dassow P."/>
            <person name="Valentin K."/>
            <person name="Van de Peer Y."/>
            <person name="Wheeler G."/>
            <person name="Dacks J.B."/>
            <person name="Delwiche C.F."/>
            <person name="Dyhrman S.T."/>
            <person name="Glockner G."/>
            <person name="John U."/>
            <person name="Richards T."/>
            <person name="Worden A.Z."/>
            <person name="Zhang X."/>
            <person name="Grigoriev I.V."/>
            <person name="Allen A.E."/>
            <person name="Bidle K."/>
            <person name="Borodovsky M."/>
            <person name="Bowler C."/>
            <person name="Brownlee C."/>
            <person name="Cock J.M."/>
            <person name="Elias M."/>
            <person name="Gladyshev V.N."/>
            <person name="Groth M."/>
            <person name="Guda C."/>
            <person name="Hadaegh A."/>
            <person name="Iglesias-Rodriguez M.D."/>
            <person name="Jenkins J."/>
            <person name="Jones B.M."/>
            <person name="Lawson T."/>
            <person name="Leese F."/>
            <person name="Lindquist E."/>
            <person name="Lobanov A."/>
            <person name="Lomsadze A."/>
            <person name="Malik S.B."/>
            <person name="Marsh M.E."/>
            <person name="Mackinder L."/>
            <person name="Mock T."/>
            <person name="Mueller-Roeber B."/>
            <person name="Pagarete A."/>
            <person name="Parker M."/>
            <person name="Probert I."/>
            <person name="Quesneville H."/>
            <person name="Raines C."/>
            <person name="Rensing S.A."/>
            <person name="Riano-Pachon D.M."/>
            <person name="Richier S."/>
            <person name="Rokitta S."/>
            <person name="Shiraiwa Y."/>
            <person name="Soanes D.M."/>
            <person name="van der Giezen M."/>
            <person name="Wahlund T.M."/>
            <person name="Williams B."/>
            <person name="Wilson W."/>
            <person name="Wolfe G."/>
            <person name="Wurch L.L."/>
        </authorList>
    </citation>
    <scope>NUCLEOTIDE SEQUENCE</scope>
</reference>
<accession>A0A0D3JTL8</accession>
<dbReference type="AlphaFoldDB" id="A0A0D3JTL8"/>
<reference evidence="1" key="2">
    <citation type="submission" date="2024-10" db="UniProtKB">
        <authorList>
            <consortium name="EnsemblProtists"/>
        </authorList>
    </citation>
    <scope>IDENTIFICATION</scope>
</reference>
<dbReference type="HOGENOM" id="CLU_3036397_0_0_1"/>
<evidence type="ECO:0000313" key="2">
    <source>
        <dbReference type="Proteomes" id="UP000013827"/>
    </source>
</evidence>
<dbReference type="Proteomes" id="UP000013827">
    <property type="component" value="Unassembled WGS sequence"/>
</dbReference>
<dbReference type="EnsemblProtists" id="EOD26853">
    <property type="protein sequence ID" value="EOD26853"/>
    <property type="gene ID" value="EMIHUDRAFT_366853"/>
</dbReference>
<sequence>MRRAEHGHTTAATAALHCPLGVSMSTGAGGWGTAAAAKRLREGMKGGRASARPDS</sequence>
<organism evidence="1 2">
    <name type="scientific">Emiliania huxleyi (strain CCMP1516)</name>
    <dbReference type="NCBI Taxonomy" id="280463"/>
    <lineage>
        <taxon>Eukaryota</taxon>
        <taxon>Haptista</taxon>
        <taxon>Haptophyta</taxon>
        <taxon>Prymnesiophyceae</taxon>
        <taxon>Isochrysidales</taxon>
        <taxon>Noelaerhabdaceae</taxon>
        <taxon>Emiliania</taxon>
    </lineage>
</organism>
<proteinExistence type="predicted"/>